<dbReference type="CDD" id="cd12148">
    <property type="entry name" value="fungal_TF_MHR"/>
    <property type="match status" value="1"/>
</dbReference>
<sequence>MGPLSISSACPDHSEPPPRPRITPPTVSAKLGIRIRRRQKMDNSNSATACQCCRIQKVNTPSFCCPFNAHTNCRPRACFYPRPPDRKRLALHRSYRRELDHQNLSSESHKPDNIATTVGEASTSGLQEKQDVPIASSFATFQQHECLLTSPSPADQQFQAPPGTESTANDTCDPTLTPALKDHLVAVYFDRFYQSPLLFHRGTFIADYSTGKLSQHLLASVLAVASIYFPDTTAGSLQSAALRSVPILGLRSKGKTWAEWAGQRSLTEADKPSLMSVQIYQNLALFWFAHGETQRTNIFARMHSILSTASGPGAGVIGASWLTSCIARENGKFDLDCWKDVAGVPLPSDEASWSRGKPNPYTYFDVYGVEKACGIDGRPLLPSSGLMAHLVKISGLWCKIQEFTHSILGNDSITSEHYSRLIAFDRMLERFYEDFPASLMQEYSSLSATDGMLYSVFGIHSLYYLCVCVLHSSVVPGLGGTSRGSTISTKVLRLSAKEAIDSCFNLASLTKDLLSRRADLSRLWSICGYSAYVSAIVLLRYLHSSTRAADQQILESISGQLRILETLKHYWKTLEPMETNVKLRLKLLSNTRKILQSAGSSQKQDSSTALEHVIEKSPSYPDAAAAQNSIFTYVESDDGPKKAHALAYGQPSTRNEENWAYEFQEQSANNPFSLSPSRPSITPNHCQSASSNMIYLPLEIGEPQYNEAGACLDTDWWNANLSDFLQSREYLFY</sequence>
<dbReference type="InterPro" id="IPR050815">
    <property type="entry name" value="TF_fung"/>
</dbReference>
<dbReference type="PANTHER" id="PTHR47338:SF27">
    <property type="entry name" value="ZN(II)2CYS6 TRANSCRIPTION FACTOR (EUROFUNG)"/>
    <property type="match status" value="1"/>
</dbReference>
<keyword evidence="8" id="KW-1185">Reference proteome</keyword>
<evidence type="ECO:0000313" key="7">
    <source>
        <dbReference type="EMBL" id="KAH7042730.1"/>
    </source>
</evidence>
<evidence type="ECO:0008006" key="9">
    <source>
        <dbReference type="Google" id="ProtNLM"/>
    </source>
</evidence>
<dbReference type="Proteomes" id="UP000774617">
    <property type="component" value="Unassembled WGS sequence"/>
</dbReference>
<name>A0ABQ8G2E0_9PEZI</name>
<evidence type="ECO:0000313" key="8">
    <source>
        <dbReference type="Proteomes" id="UP000774617"/>
    </source>
</evidence>
<dbReference type="PANTHER" id="PTHR47338">
    <property type="entry name" value="ZN(II)2CYS6 TRANSCRIPTION FACTOR (EUROFUNG)-RELATED"/>
    <property type="match status" value="1"/>
</dbReference>
<keyword evidence="3" id="KW-0805">Transcription regulation</keyword>
<comment type="subcellular location">
    <subcellularLocation>
        <location evidence="1">Nucleus</location>
    </subcellularLocation>
</comment>
<organism evidence="7 8">
    <name type="scientific">Macrophomina phaseolina</name>
    <dbReference type="NCBI Taxonomy" id="35725"/>
    <lineage>
        <taxon>Eukaryota</taxon>
        <taxon>Fungi</taxon>
        <taxon>Dikarya</taxon>
        <taxon>Ascomycota</taxon>
        <taxon>Pezizomycotina</taxon>
        <taxon>Dothideomycetes</taxon>
        <taxon>Dothideomycetes incertae sedis</taxon>
        <taxon>Botryosphaeriales</taxon>
        <taxon>Botryosphaeriaceae</taxon>
        <taxon>Macrophomina</taxon>
    </lineage>
</organism>
<keyword evidence="5" id="KW-0539">Nucleus</keyword>
<gene>
    <name evidence="7" type="ORF">B0J12DRAFT_702122</name>
</gene>
<feature type="region of interest" description="Disordered" evidence="6">
    <location>
        <begin position="152"/>
        <end position="174"/>
    </location>
</feature>
<evidence type="ECO:0000256" key="4">
    <source>
        <dbReference type="ARBA" id="ARBA00023163"/>
    </source>
</evidence>
<evidence type="ECO:0000256" key="5">
    <source>
        <dbReference type="ARBA" id="ARBA00023242"/>
    </source>
</evidence>
<evidence type="ECO:0000256" key="3">
    <source>
        <dbReference type="ARBA" id="ARBA00023015"/>
    </source>
</evidence>
<proteinExistence type="predicted"/>
<keyword evidence="2" id="KW-0479">Metal-binding</keyword>
<keyword evidence="4" id="KW-0804">Transcription</keyword>
<reference evidence="7 8" key="1">
    <citation type="journal article" date="2021" name="Nat. Commun.">
        <title>Genetic determinants of endophytism in the Arabidopsis root mycobiome.</title>
        <authorList>
            <person name="Mesny F."/>
            <person name="Miyauchi S."/>
            <person name="Thiergart T."/>
            <person name="Pickel B."/>
            <person name="Atanasova L."/>
            <person name="Karlsson M."/>
            <person name="Huettel B."/>
            <person name="Barry K.W."/>
            <person name="Haridas S."/>
            <person name="Chen C."/>
            <person name="Bauer D."/>
            <person name="Andreopoulos W."/>
            <person name="Pangilinan J."/>
            <person name="LaButti K."/>
            <person name="Riley R."/>
            <person name="Lipzen A."/>
            <person name="Clum A."/>
            <person name="Drula E."/>
            <person name="Henrissat B."/>
            <person name="Kohler A."/>
            <person name="Grigoriev I.V."/>
            <person name="Martin F.M."/>
            <person name="Hacquard S."/>
        </authorList>
    </citation>
    <scope>NUCLEOTIDE SEQUENCE [LARGE SCALE GENOMIC DNA]</scope>
    <source>
        <strain evidence="7 8">MPI-SDFR-AT-0080</strain>
    </source>
</reference>
<evidence type="ECO:0000256" key="2">
    <source>
        <dbReference type="ARBA" id="ARBA00022723"/>
    </source>
</evidence>
<comment type="caution">
    <text evidence="7">The sequence shown here is derived from an EMBL/GenBank/DDBJ whole genome shotgun (WGS) entry which is preliminary data.</text>
</comment>
<evidence type="ECO:0000256" key="1">
    <source>
        <dbReference type="ARBA" id="ARBA00004123"/>
    </source>
</evidence>
<accession>A0ABQ8G2E0</accession>
<feature type="compositionally biased region" description="Basic and acidic residues" evidence="6">
    <location>
        <begin position="100"/>
        <end position="112"/>
    </location>
</feature>
<protein>
    <recommendedName>
        <fullName evidence="9">Transcription factor domain-containing protein</fullName>
    </recommendedName>
</protein>
<feature type="region of interest" description="Disordered" evidence="6">
    <location>
        <begin position="1"/>
        <end position="26"/>
    </location>
</feature>
<evidence type="ECO:0000256" key="6">
    <source>
        <dbReference type="SAM" id="MobiDB-lite"/>
    </source>
</evidence>
<feature type="region of interest" description="Disordered" evidence="6">
    <location>
        <begin position="100"/>
        <end position="126"/>
    </location>
</feature>
<feature type="compositionally biased region" description="Polar residues" evidence="6">
    <location>
        <begin position="114"/>
        <end position="126"/>
    </location>
</feature>
<dbReference type="EMBL" id="JAGTJR010000024">
    <property type="protein sequence ID" value="KAH7042730.1"/>
    <property type="molecule type" value="Genomic_DNA"/>
</dbReference>